<proteinExistence type="predicted"/>
<organism evidence="1 2">
    <name type="scientific">Diacronema lutheri</name>
    <name type="common">Unicellular marine alga</name>
    <name type="synonym">Monochrysis lutheri</name>
    <dbReference type="NCBI Taxonomy" id="2081491"/>
    <lineage>
        <taxon>Eukaryota</taxon>
        <taxon>Haptista</taxon>
        <taxon>Haptophyta</taxon>
        <taxon>Pavlovophyceae</taxon>
        <taxon>Pavlovales</taxon>
        <taxon>Pavlovaceae</taxon>
        <taxon>Diacronema</taxon>
    </lineage>
</organism>
<sequence>MGAPRKTGQSDDGVAAIRADRYAHWRAELNRELFFETEPRQLASSGLPTAPSLTSAQSPAPLPALGSDAELQAALDRCAPLFAPSADLFAGASDASEKYLRASRALGVKPNPRIAAAFKTSVPAGPDRVAVVAEALDEGTLGALLCALGATPSVTRLKLWHNALSPIGWAMLARLLPGTAISVLECSAQDAAAAVRPYGSWGGGADGAVNGEVQHDCKNNRALVCAPRLLLGGRDHLLVAGVVHVGEGPMSGHLVAIVLRNEAWLPCDDYNIYNVPESDALAWVA</sequence>
<reference evidence="1" key="1">
    <citation type="submission" date="2021-05" db="EMBL/GenBank/DDBJ databases">
        <title>The genome of the haptophyte Pavlova lutheri (Diacronema luteri, Pavlovales) - a model for lipid biosynthesis in eukaryotic algae.</title>
        <authorList>
            <person name="Hulatt C.J."/>
            <person name="Posewitz M.C."/>
        </authorList>
    </citation>
    <scope>NUCLEOTIDE SEQUENCE</scope>
    <source>
        <strain evidence="1">NIVA-4/92</strain>
    </source>
</reference>
<dbReference type="Gene3D" id="3.90.70.10">
    <property type="entry name" value="Cysteine proteinases"/>
    <property type="match status" value="1"/>
</dbReference>
<evidence type="ECO:0000313" key="1">
    <source>
        <dbReference type="EMBL" id="KAG8470868.1"/>
    </source>
</evidence>
<dbReference type="InterPro" id="IPR038765">
    <property type="entry name" value="Papain-like_cys_pep_sf"/>
</dbReference>
<dbReference type="SUPFAM" id="SSF54001">
    <property type="entry name" value="Cysteine proteinases"/>
    <property type="match status" value="1"/>
</dbReference>
<comment type="caution">
    <text evidence="1">The sequence shown here is derived from an EMBL/GenBank/DDBJ whole genome shotgun (WGS) entry which is preliminary data.</text>
</comment>
<dbReference type="OrthoDB" id="10558491at2759"/>
<dbReference type="Proteomes" id="UP000751190">
    <property type="component" value="Unassembled WGS sequence"/>
</dbReference>
<dbReference type="EMBL" id="JAGTXO010000001">
    <property type="protein sequence ID" value="KAG8470868.1"/>
    <property type="molecule type" value="Genomic_DNA"/>
</dbReference>
<gene>
    <name evidence="1" type="ORF">KFE25_009289</name>
</gene>
<name>A0A8J5XMF4_DIALT</name>
<dbReference type="AlphaFoldDB" id="A0A8J5XMF4"/>
<keyword evidence="2" id="KW-1185">Reference proteome</keyword>
<evidence type="ECO:0000313" key="2">
    <source>
        <dbReference type="Proteomes" id="UP000751190"/>
    </source>
</evidence>
<protein>
    <submittedName>
        <fullName evidence="1">Uncharacterized protein</fullName>
    </submittedName>
</protein>
<accession>A0A8J5XMF4</accession>